<feature type="domain" description="Helicase ATP-binding" evidence="16">
    <location>
        <begin position="271"/>
        <end position="432"/>
    </location>
</feature>
<evidence type="ECO:0000256" key="8">
    <source>
        <dbReference type="ARBA" id="ARBA00023125"/>
    </source>
</evidence>
<dbReference type="GO" id="GO:0016887">
    <property type="term" value="F:ATP hydrolysis activity"/>
    <property type="evidence" value="ECO:0007669"/>
    <property type="project" value="RHEA"/>
</dbReference>
<keyword evidence="4 15" id="KW-0227">DNA damage</keyword>
<dbReference type="InterPro" id="IPR033454">
    <property type="entry name" value="RecG_wedge"/>
</dbReference>
<keyword evidence="3 15" id="KW-0547">Nucleotide-binding</keyword>
<dbReference type="InterPro" id="IPR045562">
    <property type="entry name" value="RecG_dom3_C"/>
</dbReference>
<dbReference type="NCBIfam" id="NF008168">
    <property type="entry name" value="PRK10917.2-2"/>
    <property type="match status" value="1"/>
</dbReference>
<dbReference type="SMART" id="SM00490">
    <property type="entry name" value="HELICc"/>
    <property type="match status" value="1"/>
</dbReference>
<keyword evidence="9 15" id="KW-0233">DNA recombination</keyword>
<comment type="catalytic activity">
    <reaction evidence="12 15">
        <text>Couples ATP hydrolysis with the unwinding of duplex DNA by translocating in the 3'-5' direction.</text>
        <dbReference type="EC" id="5.6.2.4"/>
    </reaction>
</comment>
<keyword evidence="7 15" id="KW-0067">ATP-binding</keyword>
<dbReference type="PROSITE" id="PS51192">
    <property type="entry name" value="HELICASE_ATP_BIND_1"/>
    <property type="match status" value="1"/>
</dbReference>
<dbReference type="InterPro" id="IPR011545">
    <property type="entry name" value="DEAD/DEAH_box_helicase_dom"/>
</dbReference>
<evidence type="ECO:0000313" key="19">
    <source>
        <dbReference type="Proteomes" id="UP000215059"/>
    </source>
</evidence>
<dbReference type="Pfam" id="PF00271">
    <property type="entry name" value="Helicase_C"/>
    <property type="match status" value="1"/>
</dbReference>
<comment type="catalytic activity">
    <reaction evidence="14 15">
        <text>ATP + H2O = ADP + phosphate + H(+)</text>
        <dbReference type="Rhea" id="RHEA:13065"/>
        <dbReference type="ChEBI" id="CHEBI:15377"/>
        <dbReference type="ChEBI" id="CHEBI:15378"/>
        <dbReference type="ChEBI" id="CHEBI:30616"/>
        <dbReference type="ChEBI" id="CHEBI:43474"/>
        <dbReference type="ChEBI" id="CHEBI:456216"/>
        <dbReference type="EC" id="5.6.2.4"/>
    </reaction>
</comment>
<dbReference type="RefSeq" id="WP_094250851.1">
    <property type="nucleotide sequence ID" value="NZ_JBHLXL010000001.1"/>
</dbReference>
<keyword evidence="11" id="KW-0413">Isomerase</keyword>
<dbReference type="InterPro" id="IPR014001">
    <property type="entry name" value="Helicase_ATP-bd"/>
</dbReference>
<dbReference type="Gene3D" id="3.40.50.300">
    <property type="entry name" value="P-loop containing nucleotide triphosphate hydrolases"/>
    <property type="match status" value="2"/>
</dbReference>
<dbReference type="GO" id="GO:0003677">
    <property type="term" value="F:DNA binding"/>
    <property type="evidence" value="ECO:0007669"/>
    <property type="project" value="UniProtKB-KW"/>
</dbReference>
<organism evidence="18 19">
    <name type="scientific">Fictibacillus aquaticus</name>
    <dbReference type="NCBI Taxonomy" id="2021314"/>
    <lineage>
        <taxon>Bacteria</taxon>
        <taxon>Bacillati</taxon>
        <taxon>Bacillota</taxon>
        <taxon>Bacilli</taxon>
        <taxon>Bacillales</taxon>
        <taxon>Fictibacillaceae</taxon>
        <taxon>Fictibacillus</taxon>
    </lineage>
</organism>
<keyword evidence="10 15" id="KW-0234">DNA repair</keyword>
<proteinExistence type="inferred from homology"/>
<evidence type="ECO:0000313" key="18">
    <source>
        <dbReference type="EMBL" id="OYD58891.1"/>
    </source>
</evidence>
<dbReference type="CDD" id="cd18811">
    <property type="entry name" value="SF2_C_RecG"/>
    <property type="match status" value="1"/>
</dbReference>
<evidence type="ECO:0000256" key="1">
    <source>
        <dbReference type="ARBA" id="ARBA00007504"/>
    </source>
</evidence>
<feature type="domain" description="Helicase C-terminal" evidence="17">
    <location>
        <begin position="451"/>
        <end position="616"/>
    </location>
</feature>
<dbReference type="InterPro" id="IPR027417">
    <property type="entry name" value="P-loop_NTPase"/>
</dbReference>
<reference evidence="18 19" key="1">
    <citation type="submission" date="2017-07" db="EMBL/GenBank/DDBJ databases">
        <title>Fictibacillus sp. nov. GDSW-R2A3 Genome sequencing and assembly.</title>
        <authorList>
            <person name="Mayilraj S."/>
        </authorList>
    </citation>
    <scope>NUCLEOTIDE SEQUENCE [LARGE SCALE GENOMIC DNA]</scope>
    <source>
        <strain evidence="18 19">GDSW-R2A3</strain>
    </source>
</reference>
<dbReference type="GO" id="GO:0043138">
    <property type="term" value="F:3'-5' DNA helicase activity"/>
    <property type="evidence" value="ECO:0007669"/>
    <property type="project" value="UniProtKB-EC"/>
</dbReference>
<comment type="function">
    <text evidence="15">Plays a critical role in recombination and DNA repair. Helps process Holliday junction intermediates to mature products by catalyzing branch migration. Has replication fork regression activity, unwinds stalled or blocked replication forks to make a HJ that can be resolved. Has a DNA unwinding activity characteristic of a DNA helicase with 3'-5' polarity.</text>
</comment>
<evidence type="ECO:0000256" key="5">
    <source>
        <dbReference type="ARBA" id="ARBA00022801"/>
    </source>
</evidence>
<dbReference type="Proteomes" id="UP000215059">
    <property type="component" value="Unassembled WGS sequence"/>
</dbReference>
<dbReference type="AlphaFoldDB" id="A0A235FC90"/>
<dbReference type="Pfam" id="PF17191">
    <property type="entry name" value="RecG_wedge"/>
    <property type="match status" value="1"/>
</dbReference>
<evidence type="ECO:0000256" key="14">
    <source>
        <dbReference type="ARBA" id="ARBA00048988"/>
    </source>
</evidence>
<sequence>MSILIEPVTNVQGIGESKKSDLESLGILTVGDLLEYLPFRYDDNKLKSLPEIEHDEKATIEGKVHSEPSLRHFPRKKSRLSVRVLVGEKFLITAVFFNRAFLKNQITPGQTVTLKGKWDKHKMTLNASDIHFGPYQSDQSIEPVYPLRGEIYMKSLRKMIQQAFQQYGQLIPEVLPESLSMRYKLMKRGEALYRMHFPSSFDVLKMARRTLVYEELLLFQLKMQLFKKINREMSQGKSLNLSKEKTQAFISSLPFTLTEAQARVVGEILKDLQSPYRMNRLLQGDVGSGKTAVGAVALYAAVTAGKQGALMVPTEILAEQHFQSLEKMFAPFGIRTELLTSSVKGKKRKEILQSLSEGEISVMIGTHALIQDEVNFKDLGLVITDEQHRFGVNQRRVLREKGSFPDVLFMTATPIPRTLAISAFGDMDVSTIDVMPAGRKTIKTHWAKHDMLSRILEFVRKELKKGRQAYVICPLIEESEKIDVQNAIDVHAQLSMYFGENASVGLMHGRLHPSEKEQVMRQFAENESQILVSTTVVEVGVNVPNATVMIIYDADRFGLSQLHQLRGRVGRGSEQSYCILIADPKSEEGQERMTIMTETANGFELSEKDLQLRGPGDFFGSKQSGLPDFKTADLVHDYRVLETARKDAAELVFSEYFWKEDQYTPLRVHLEAAGVFQNDRLD</sequence>
<evidence type="ECO:0000256" key="4">
    <source>
        <dbReference type="ARBA" id="ARBA00022763"/>
    </source>
</evidence>
<dbReference type="CDD" id="cd17992">
    <property type="entry name" value="DEXHc_RecG"/>
    <property type="match status" value="1"/>
</dbReference>
<dbReference type="PANTHER" id="PTHR47964:SF1">
    <property type="entry name" value="ATP-DEPENDENT DNA HELICASE HOMOLOG RECG, CHLOROPLASTIC"/>
    <property type="match status" value="1"/>
</dbReference>
<dbReference type="GO" id="GO:0005524">
    <property type="term" value="F:ATP binding"/>
    <property type="evidence" value="ECO:0007669"/>
    <property type="project" value="UniProtKB-KW"/>
</dbReference>
<evidence type="ECO:0000256" key="3">
    <source>
        <dbReference type="ARBA" id="ARBA00022741"/>
    </source>
</evidence>
<evidence type="ECO:0000256" key="12">
    <source>
        <dbReference type="ARBA" id="ARBA00034617"/>
    </source>
</evidence>
<dbReference type="OrthoDB" id="9804325at2"/>
<keyword evidence="19" id="KW-1185">Reference proteome</keyword>
<dbReference type="Pfam" id="PF19833">
    <property type="entry name" value="RecG_dom3_C"/>
    <property type="match status" value="1"/>
</dbReference>
<dbReference type="Pfam" id="PF00270">
    <property type="entry name" value="DEAD"/>
    <property type="match status" value="1"/>
</dbReference>
<evidence type="ECO:0000256" key="11">
    <source>
        <dbReference type="ARBA" id="ARBA00023235"/>
    </source>
</evidence>
<dbReference type="InterPro" id="IPR047112">
    <property type="entry name" value="RecG/Mfd"/>
</dbReference>
<dbReference type="InterPro" id="IPR004609">
    <property type="entry name" value="ATP-dep_DNA_helicase_RecG"/>
</dbReference>
<evidence type="ECO:0000259" key="17">
    <source>
        <dbReference type="PROSITE" id="PS51194"/>
    </source>
</evidence>
<protein>
    <recommendedName>
        <fullName evidence="2 15">ATP-dependent DNA helicase RecG</fullName>
        <ecNumber evidence="13 15">5.6.2.4</ecNumber>
    </recommendedName>
</protein>
<dbReference type="GO" id="GO:0006281">
    <property type="term" value="P:DNA repair"/>
    <property type="evidence" value="ECO:0007669"/>
    <property type="project" value="UniProtKB-UniRule"/>
</dbReference>
<dbReference type="PANTHER" id="PTHR47964">
    <property type="entry name" value="ATP-DEPENDENT DNA HELICASE HOMOLOG RECG, CHLOROPLASTIC"/>
    <property type="match status" value="1"/>
</dbReference>
<comment type="caution">
    <text evidence="18">The sequence shown here is derived from an EMBL/GenBank/DDBJ whole genome shotgun (WGS) entry which is preliminary data.</text>
</comment>
<dbReference type="NCBIfam" id="TIGR00643">
    <property type="entry name" value="recG"/>
    <property type="match status" value="1"/>
</dbReference>
<dbReference type="SMART" id="SM00487">
    <property type="entry name" value="DEXDc"/>
    <property type="match status" value="1"/>
</dbReference>
<keyword evidence="8" id="KW-0238">DNA-binding</keyword>
<dbReference type="SUPFAM" id="SSF50249">
    <property type="entry name" value="Nucleic acid-binding proteins"/>
    <property type="match status" value="1"/>
</dbReference>
<evidence type="ECO:0000256" key="6">
    <source>
        <dbReference type="ARBA" id="ARBA00022806"/>
    </source>
</evidence>
<dbReference type="InterPro" id="IPR012340">
    <property type="entry name" value="NA-bd_OB-fold"/>
</dbReference>
<dbReference type="Gene3D" id="2.40.50.140">
    <property type="entry name" value="Nucleic acid-binding proteins"/>
    <property type="match status" value="1"/>
</dbReference>
<evidence type="ECO:0000256" key="2">
    <source>
        <dbReference type="ARBA" id="ARBA00017846"/>
    </source>
</evidence>
<evidence type="ECO:0000256" key="7">
    <source>
        <dbReference type="ARBA" id="ARBA00022840"/>
    </source>
</evidence>
<name>A0A235FC90_9BACL</name>
<keyword evidence="6 15" id="KW-0347">Helicase</keyword>
<dbReference type="NCBIfam" id="NF008165">
    <property type="entry name" value="PRK10917.1-3"/>
    <property type="match status" value="1"/>
</dbReference>
<dbReference type="GO" id="GO:0006310">
    <property type="term" value="P:DNA recombination"/>
    <property type="evidence" value="ECO:0007669"/>
    <property type="project" value="UniProtKB-UniRule"/>
</dbReference>
<evidence type="ECO:0000256" key="10">
    <source>
        <dbReference type="ARBA" id="ARBA00023204"/>
    </source>
</evidence>
<gene>
    <name evidence="18" type="ORF">CGZ90_03030</name>
</gene>
<dbReference type="PROSITE" id="PS51194">
    <property type="entry name" value="HELICASE_CTER"/>
    <property type="match status" value="1"/>
</dbReference>
<comment type="similarity">
    <text evidence="1 15">Belongs to the helicase family. RecG subfamily.</text>
</comment>
<evidence type="ECO:0000256" key="9">
    <source>
        <dbReference type="ARBA" id="ARBA00023172"/>
    </source>
</evidence>
<dbReference type="CDD" id="cd04488">
    <property type="entry name" value="RecG_wedge_OBF"/>
    <property type="match status" value="1"/>
</dbReference>
<keyword evidence="5 15" id="KW-0378">Hydrolase</keyword>
<dbReference type="InterPro" id="IPR001650">
    <property type="entry name" value="Helicase_C-like"/>
</dbReference>
<dbReference type="EC" id="5.6.2.4" evidence="13 15"/>
<dbReference type="EMBL" id="NOII01000001">
    <property type="protein sequence ID" value="OYD58891.1"/>
    <property type="molecule type" value="Genomic_DNA"/>
</dbReference>
<evidence type="ECO:0000256" key="13">
    <source>
        <dbReference type="ARBA" id="ARBA00034808"/>
    </source>
</evidence>
<evidence type="ECO:0000256" key="15">
    <source>
        <dbReference type="RuleBase" id="RU363016"/>
    </source>
</evidence>
<evidence type="ECO:0000259" key="16">
    <source>
        <dbReference type="PROSITE" id="PS51192"/>
    </source>
</evidence>
<accession>A0A235FC90</accession>
<dbReference type="SUPFAM" id="SSF52540">
    <property type="entry name" value="P-loop containing nucleoside triphosphate hydrolases"/>
    <property type="match status" value="2"/>
</dbReference>